<evidence type="ECO:0000313" key="3">
    <source>
        <dbReference type="Proteomes" id="UP000887159"/>
    </source>
</evidence>
<dbReference type="Proteomes" id="UP000887159">
    <property type="component" value="Unassembled WGS sequence"/>
</dbReference>
<dbReference type="EMBL" id="BMAU01021247">
    <property type="protein sequence ID" value="GFY04873.1"/>
    <property type="molecule type" value="Genomic_DNA"/>
</dbReference>
<sequence length="117" mass="13320">MPILKDTEASLDTGFEKYAAPEIFTGEHATIELLEPDLEQNGLPRPEIRNKIQTRRQRRKEAEKSPHLKNEDDQFRLRECVVENGEDFVPSFTGEGTYNGNSVTLSECEVIEAQLRG</sequence>
<accession>A0A8X6S4Y0</accession>
<protein>
    <submittedName>
        <fullName evidence="2">Uncharacterized protein</fullName>
    </submittedName>
</protein>
<feature type="region of interest" description="Disordered" evidence="1">
    <location>
        <begin position="37"/>
        <end position="73"/>
    </location>
</feature>
<name>A0A8X6S4Y0_TRICX</name>
<organism evidence="2 3">
    <name type="scientific">Trichonephila clavipes</name>
    <name type="common">Golden silk orbweaver</name>
    <name type="synonym">Nephila clavipes</name>
    <dbReference type="NCBI Taxonomy" id="2585209"/>
    <lineage>
        <taxon>Eukaryota</taxon>
        <taxon>Metazoa</taxon>
        <taxon>Ecdysozoa</taxon>
        <taxon>Arthropoda</taxon>
        <taxon>Chelicerata</taxon>
        <taxon>Arachnida</taxon>
        <taxon>Araneae</taxon>
        <taxon>Araneomorphae</taxon>
        <taxon>Entelegynae</taxon>
        <taxon>Araneoidea</taxon>
        <taxon>Nephilidae</taxon>
        <taxon>Trichonephila</taxon>
    </lineage>
</organism>
<dbReference type="AlphaFoldDB" id="A0A8X6S4Y0"/>
<feature type="compositionally biased region" description="Basic and acidic residues" evidence="1">
    <location>
        <begin position="60"/>
        <end position="73"/>
    </location>
</feature>
<comment type="caution">
    <text evidence="2">The sequence shown here is derived from an EMBL/GenBank/DDBJ whole genome shotgun (WGS) entry which is preliminary data.</text>
</comment>
<proteinExistence type="predicted"/>
<evidence type="ECO:0000256" key="1">
    <source>
        <dbReference type="SAM" id="MobiDB-lite"/>
    </source>
</evidence>
<reference evidence="2" key="1">
    <citation type="submission" date="2020-08" db="EMBL/GenBank/DDBJ databases">
        <title>Multicomponent nature underlies the extraordinary mechanical properties of spider dragline silk.</title>
        <authorList>
            <person name="Kono N."/>
            <person name="Nakamura H."/>
            <person name="Mori M."/>
            <person name="Yoshida Y."/>
            <person name="Ohtoshi R."/>
            <person name="Malay A.D."/>
            <person name="Moran D.A.P."/>
            <person name="Tomita M."/>
            <person name="Numata K."/>
            <person name="Arakawa K."/>
        </authorList>
    </citation>
    <scope>NUCLEOTIDE SEQUENCE</scope>
</reference>
<evidence type="ECO:0000313" key="2">
    <source>
        <dbReference type="EMBL" id="GFY04873.1"/>
    </source>
</evidence>
<gene>
    <name evidence="2" type="primary">NCL1_30259</name>
    <name evidence="2" type="ORF">TNCV_2175291</name>
</gene>
<keyword evidence="3" id="KW-1185">Reference proteome</keyword>